<organism evidence="1 2">
    <name type="scientific">Stenomitos frigidus AS-A4</name>
    <dbReference type="NCBI Taxonomy" id="2933935"/>
    <lineage>
        <taxon>Bacteria</taxon>
        <taxon>Bacillati</taxon>
        <taxon>Cyanobacteriota</taxon>
        <taxon>Cyanophyceae</taxon>
        <taxon>Leptolyngbyales</taxon>
        <taxon>Leptolyngbyaceae</taxon>
        <taxon>Stenomitos</taxon>
    </lineage>
</organism>
<proteinExistence type="predicted"/>
<sequence>MTSETTANTGQEPTTETGVVLKQLIEGDVNVTIVSPTGEESIAVPVAIAAQDDLLRSVLTEHGVSMAANALLERGTDGSVKLTKQADRNG</sequence>
<dbReference type="Proteomes" id="UP001476950">
    <property type="component" value="Unassembled WGS sequence"/>
</dbReference>
<evidence type="ECO:0000313" key="1">
    <source>
        <dbReference type="EMBL" id="MEP1061340.1"/>
    </source>
</evidence>
<dbReference type="RefSeq" id="WP_190449701.1">
    <property type="nucleotide sequence ID" value="NZ_JAMPLM010000032.1"/>
</dbReference>
<reference evidence="1 2" key="1">
    <citation type="submission" date="2022-04" db="EMBL/GenBank/DDBJ databases">
        <title>Positive selection, recombination, and allopatry shape intraspecific diversity of widespread and dominant cyanobacteria.</title>
        <authorList>
            <person name="Wei J."/>
            <person name="Shu W."/>
            <person name="Hu C."/>
        </authorList>
    </citation>
    <scope>NUCLEOTIDE SEQUENCE [LARGE SCALE GENOMIC DNA]</scope>
    <source>
        <strain evidence="1 2">AS-A4</strain>
    </source>
</reference>
<accession>A0ABV0KQ57</accession>
<dbReference type="EMBL" id="JAMPLM010000032">
    <property type="protein sequence ID" value="MEP1061340.1"/>
    <property type="molecule type" value="Genomic_DNA"/>
</dbReference>
<keyword evidence="2" id="KW-1185">Reference proteome</keyword>
<protein>
    <submittedName>
        <fullName evidence="1">Uncharacterized protein</fullName>
    </submittedName>
</protein>
<gene>
    <name evidence="1" type="ORF">NDI38_23195</name>
</gene>
<name>A0ABV0KQ57_9CYAN</name>
<comment type="caution">
    <text evidence="1">The sequence shown here is derived from an EMBL/GenBank/DDBJ whole genome shotgun (WGS) entry which is preliminary data.</text>
</comment>
<evidence type="ECO:0000313" key="2">
    <source>
        <dbReference type="Proteomes" id="UP001476950"/>
    </source>
</evidence>